<keyword evidence="2" id="KW-1185">Reference proteome</keyword>
<organism evidence="1 2">
    <name type="scientific">Hibiscus sabdariffa</name>
    <name type="common">roselle</name>
    <dbReference type="NCBI Taxonomy" id="183260"/>
    <lineage>
        <taxon>Eukaryota</taxon>
        <taxon>Viridiplantae</taxon>
        <taxon>Streptophyta</taxon>
        <taxon>Embryophyta</taxon>
        <taxon>Tracheophyta</taxon>
        <taxon>Spermatophyta</taxon>
        <taxon>Magnoliopsida</taxon>
        <taxon>eudicotyledons</taxon>
        <taxon>Gunneridae</taxon>
        <taxon>Pentapetalae</taxon>
        <taxon>rosids</taxon>
        <taxon>malvids</taxon>
        <taxon>Malvales</taxon>
        <taxon>Malvaceae</taxon>
        <taxon>Malvoideae</taxon>
        <taxon>Hibiscus</taxon>
    </lineage>
</organism>
<sequence>MCVKDYLECDDLLPRDIKYEQGSKLSRLRDKPVTQQDALSSSEVAAEITAEQDMLSRQGIPFVSLSKQIIKADA</sequence>
<reference evidence="1 2" key="1">
    <citation type="journal article" date="2024" name="G3 (Bethesda)">
        <title>Genome assembly of Hibiscus sabdariffa L. provides insights into metabolisms of medicinal natural products.</title>
        <authorList>
            <person name="Kim T."/>
        </authorList>
    </citation>
    <scope>NUCLEOTIDE SEQUENCE [LARGE SCALE GENOMIC DNA]</scope>
    <source>
        <strain evidence="1">TK-2024</strain>
        <tissue evidence="1">Old leaves</tissue>
    </source>
</reference>
<name>A0ABR2PF31_9ROSI</name>
<gene>
    <name evidence="1" type="ORF">V6N11_055355</name>
</gene>
<proteinExistence type="predicted"/>
<protein>
    <submittedName>
        <fullName evidence="1">Uncharacterized protein</fullName>
    </submittedName>
</protein>
<comment type="caution">
    <text evidence="1">The sequence shown here is derived from an EMBL/GenBank/DDBJ whole genome shotgun (WGS) entry which is preliminary data.</text>
</comment>
<dbReference type="EMBL" id="JBBPBN010000061">
    <property type="protein sequence ID" value="KAK8987038.1"/>
    <property type="molecule type" value="Genomic_DNA"/>
</dbReference>
<evidence type="ECO:0000313" key="2">
    <source>
        <dbReference type="Proteomes" id="UP001396334"/>
    </source>
</evidence>
<dbReference type="Proteomes" id="UP001396334">
    <property type="component" value="Unassembled WGS sequence"/>
</dbReference>
<evidence type="ECO:0000313" key="1">
    <source>
        <dbReference type="EMBL" id="KAK8987038.1"/>
    </source>
</evidence>
<accession>A0ABR2PF31</accession>